<dbReference type="AlphaFoldDB" id="A0A8T0EGD4"/>
<evidence type="ECO:0000313" key="3">
    <source>
        <dbReference type="Proteomes" id="UP000807504"/>
    </source>
</evidence>
<evidence type="ECO:0000256" key="1">
    <source>
        <dbReference type="SAM" id="MobiDB-lite"/>
    </source>
</evidence>
<comment type="caution">
    <text evidence="2">The sequence shown here is derived from an EMBL/GenBank/DDBJ whole genome shotgun (WGS) entry which is preliminary data.</text>
</comment>
<feature type="compositionally biased region" description="Basic and acidic residues" evidence="1">
    <location>
        <begin position="390"/>
        <end position="400"/>
    </location>
</feature>
<accession>A0A8T0EGD4</accession>
<gene>
    <name evidence="2" type="ORF">HNY73_019152</name>
</gene>
<sequence length="400" mass="45172">MKNIFNTENVISNSFETIFYRMAGVDRPGFISEPDARFAGRLVYDVLMFTLEKCGLPDVRRIVTTLQPNVYSRPDFVQIAGVCSLRVALINRDSWRQMFISRHNSSGLVGLDIPLFISQIVKVSVFGRGKSLQSDVQTMLALCNEITLFFFSKRVDYDINRVIGSIGGSVFFLCRSHPNYRDALEGLFDKFANLQEYTKFLSNFTKKYAIPYGSREDVSDLFYQELRKRRINYVAKRRCQQDPSIKQLVDHLGFLPLNLFSKIKAEESEKYPQHIEAAVAAIPAAAGEFLNPPTSPISSESGAIGGQTSRRRHSTESMKQSEEQRSAKKKSDKEQATRSRKDSEQIIQPKGLFTKDSSELGVEDELRRLSLGAETTSQESQGAIPKRSQSSKDKGKSVKK</sequence>
<name>A0A8T0EGD4_ARGBR</name>
<feature type="compositionally biased region" description="Basic and acidic residues" evidence="1">
    <location>
        <begin position="314"/>
        <end position="344"/>
    </location>
</feature>
<organism evidence="2 3">
    <name type="scientific">Argiope bruennichi</name>
    <name type="common">Wasp spider</name>
    <name type="synonym">Aranea bruennichi</name>
    <dbReference type="NCBI Taxonomy" id="94029"/>
    <lineage>
        <taxon>Eukaryota</taxon>
        <taxon>Metazoa</taxon>
        <taxon>Ecdysozoa</taxon>
        <taxon>Arthropoda</taxon>
        <taxon>Chelicerata</taxon>
        <taxon>Arachnida</taxon>
        <taxon>Araneae</taxon>
        <taxon>Araneomorphae</taxon>
        <taxon>Entelegynae</taxon>
        <taxon>Araneoidea</taxon>
        <taxon>Araneidae</taxon>
        <taxon>Argiope</taxon>
    </lineage>
</organism>
<protein>
    <submittedName>
        <fullName evidence="2">Uncharacterized protein</fullName>
    </submittedName>
</protein>
<reference evidence="2" key="1">
    <citation type="journal article" date="2020" name="bioRxiv">
        <title>Chromosome-level reference genome of the European wasp spider Argiope bruennichi: a resource for studies on range expansion and evolutionary adaptation.</title>
        <authorList>
            <person name="Sheffer M.M."/>
            <person name="Hoppe A."/>
            <person name="Krehenwinkel H."/>
            <person name="Uhl G."/>
            <person name="Kuss A.W."/>
            <person name="Jensen L."/>
            <person name="Jensen C."/>
            <person name="Gillespie R.G."/>
            <person name="Hoff K.J."/>
            <person name="Prost S."/>
        </authorList>
    </citation>
    <scope>NUCLEOTIDE SEQUENCE</scope>
</reference>
<dbReference type="Proteomes" id="UP000807504">
    <property type="component" value="Unassembled WGS sequence"/>
</dbReference>
<reference evidence="2" key="2">
    <citation type="submission" date="2020-06" db="EMBL/GenBank/DDBJ databases">
        <authorList>
            <person name="Sheffer M."/>
        </authorList>
    </citation>
    <scope>NUCLEOTIDE SEQUENCE</scope>
</reference>
<feature type="region of interest" description="Disordered" evidence="1">
    <location>
        <begin position="291"/>
        <end position="400"/>
    </location>
</feature>
<proteinExistence type="predicted"/>
<keyword evidence="3" id="KW-1185">Reference proteome</keyword>
<evidence type="ECO:0000313" key="2">
    <source>
        <dbReference type="EMBL" id="KAF8771777.1"/>
    </source>
</evidence>
<dbReference type="EMBL" id="JABXBU010002228">
    <property type="protein sequence ID" value="KAF8771777.1"/>
    <property type="molecule type" value="Genomic_DNA"/>
</dbReference>